<gene>
    <name evidence="1" type="ORF">C7Y44_13715</name>
</gene>
<accession>A0ABY3ANR0</accession>
<name>A0ABY3ANR0_PAEPP</name>
<dbReference type="EMBL" id="SADY01000004">
    <property type="protein sequence ID" value="TQR44212.1"/>
    <property type="molecule type" value="Genomic_DNA"/>
</dbReference>
<organism evidence="1 2">
    <name type="scientific">Paenibacillus popilliae</name>
    <name type="common">Bacillus popilliae</name>
    <dbReference type="NCBI Taxonomy" id="78057"/>
    <lineage>
        <taxon>Bacteria</taxon>
        <taxon>Bacillati</taxon>
        <taxon>Bacillota</taxon>
        <taxon>Bacilli</taxon>
        <taxon>Bacillales</taxon>
        <taxon>Paenibacillaceae</taxon>
        <taxon>Paenibacillus</taxon>
    </lineage>
</organism>
<keyword evidence="2" id="KW-1185">Reference proteome</keyword>
<proteinExistence type="predicted"/>
<sequence>MRLFGIHIPLFRKGMTVLVADPTFARGQAAELIFEYLDPKDQYKKKMYGSLKNGARGKIVSLMKYRDEAGHVSIYYGVLIKDILFAIEESRLART</sequence>
<dbReference type="Proteomes" id="UP000316208">
    <property type="component" value="Unassembled WGS sequence"/>
</dbReference>
<reference evidence="1 2" key="1">
    <citation type="submission" date="2018-03" db="EMBL/GenBank/DDBJ databases">
        <title>Aerobic endospore-forming bacteria genome sequencing and assembly.</title>
        <authorList>
            <person name="Cavalcante D.A."/>
            <person name="Driks A."/>
            <person name="Putonti C."/>
            <person name="De-Souza M.T."/>
        </authorList>
    </citation>
    <scope>NUCLEOTIDE SEQUENCE [LARGE SCALE GENOMIC DNA]</scope>
    <source>
        <strain evidence="1 2">SDF0028</strain>
    </source>
</reference>
<comment type="caution">
    <text evidence="1">The sequence shown here is derived from an EMBL/GenBank/DDBJ whole genome shotgun (WGS) entry which is preliminary data.</text>
</comment>
<evidence type="ECO:0000313" key="2">
    <source>
        <dbReference type="Proteomes" id="UP000316208"/>
    </source>
</evidence>
<evidence type="ECO:0000313" key="1">
    <source>
        <dbReference type="EMBL" id="TQR44212.1"/>
    </source>
</evidence>
<dbReference type="RefSeq" id="WP_142544362.1">
    <property type="nucleotide sequence ID" value="NZ_SADY01000004.1"/>
</dbReference>
<protein>
    <submittedName>
        <fullName evidence="1">Uncharacterized protein</fullName>
    </submittedName>
</protein>